<dbReference type="AlphaFoldDB" id="A0A382J7G6"/>
<name>A0A382J7G6_9ZZZZ</name>
<protein>
    <submittedName>
        <fullName evidence="2">Uncharacterized protein</fullName>
    </submittedName>
</protein>
<keyword evidence="1" id="KW-0560">Oxidoreductase</keyword>
<dbReference type="Gene3D" id="3.60.130.10">
    <property type="entry name" value="Clavaminate synthase-like"/>
    <property type="match status" value="1"/>
</dbReference>
<dbReference type="InterPro" id="IPR042098">
    <property type="entry name" value="TauD-like_sf"/>
</dbReference>
<evidence type="ECO:0000313" key="2">
    <source>
        <dbReference type="EMBL" id="SVC07856.1"/>
    </source>
</evidence>
<gene>
    <name evidence="2" type="ORF">METZ01_LOCUS260710</name>
</gene>
<dbReference type="GO" id="GO:0016491">
    <property type="term" value="F:oxidoreductase activity"/>
    <property type="evidence" value="ECO:0007669"/>
    <property type="project" value="UniProtKB-KW"/>
</dbReference>
<proteinExistence type="predicted"/>
<dbReference type="EMBL" id="UINC01072312">
    <property type="protein sequence ID" value="SVC07856.1"/>
    <property type="molecule type" value="Genomic_DNA"/>
</dbReference>
<reference evidence="2" key="1">
    <citation type="submission" date="2018-05" db="EMBL/GenBank/DDBJ databases">
        <authorList>
            <person name="Lanie J.A."/>
            <person name="Ng W.-L."/>
            <person name="Kazmierczak K.M."/>
            <person name="Andrzejewski T.M."/>
            <person name="Davidsen T.M."/>
            <person name="Wayne K.J."/>
            <person name="Tettelin H."/>
            <person name="Glass J.I."/>
            <person name="Rusch D."/>
            <person name="Podicherti R."/>
            <person name="Tsui H.-C.T."/>
            <person name="Winkler M.E."/>
        </authorList>
    </citation>
    <scope>NUCLEOTIDE SEQUENCE</scope>
</reference>
<evidence type="ECO:0000256" key="1">
    <source>
        <dbReference type="ARBA" id="ARBA00023002"/>
    </source>
</evidence>
<organism evidence="2">
    <name type="scientific">marine metagenome</name>
    <dbReference type="NCBI Taxonomy" id="408172"/>
    <lineage>
        <taxon>unclassified sequences</taxon>
        <taxon>metagenomes</taxon>
        <taxon>ecological metagenomes</taxon>
    </lineage>
</organism>
<sequence>MPNSGIRIESLTRDIGAEIHGLDLRQPLTGESFEFVYRALPDNLVMELLSADP</sequence>
<dbReference type="SUPFAM" id="SSF51197">
    <property type="entry name" value="Clavaminate synthase-like"/>
    <property type="match status" value="1"/>
</dbReference>
<accession>A0A382J7G6</accession>